<dbReference type="RefSeq" id="WP_393972176.1">
    <property type="nucleotide sequence ID" value="NZ_CP133772.1"/>
</dbReference>
<keyword evidence="2" id="KW-1185">Reference proteome</keyword>
<accession>A0AAX4NFF9</accession>
<evidence type="ECO:0000313" key="2">
    <source>
        <dbReference type="Proteomes" id="UP001451606"/>
    </source>
</evidence>
<sequence length="61" mass="7155">MDHKATEETDLFPRWDRIDVKAAQSAVKDSLSVIESFGRIEYMDVLGLNYSTFRYFFMEAL</sequence>
<gene>
    <name evidence="1" type="ORF">OXIME_000787</name>
</gene>
<evidence type="ECO:0000313" key="1">
    <source>
        <dbReference type="EMBL" id="WYY00226.1"/>
    </source>
</evidence>
<dbReference type="Proteomes" id="UP001451606">
    <property type="component" value="Chromosome"/>
</dbReference>
<dbReference type="GeneID" id="95967521"/>
<dbReference type="KEGG" id="omr:OXIME_000787"/>
<dbReference type="EMBL" id="CP133772">
    <property type="protein sequence ID" value="WYY00226.1"/>
    <property type="molecule type" value="Genomic_DNA"/>
</dbReference>
<protein>
    <submittedName>
        <fullName evidence="1">Uncharacterized protein</fullName>
    </submittedName>
</protein>
<dbReference type="AlphaFoldDB" id="A0AAX4NFF9"/>
<name>A0AAX4NFF9_9ARCH</name>
<organism evidence="1 2">
    <name type="scientific">Oxyplasma meridianum</name>
    <dbReference type="NCBI Taxonomy" id="3073602"/>
    <lineage>
        <taxon>Archaea</taxon>
        <taxon>Methanobacteriati</taxon>
        <taxon>Thermoplasmatota</taxon>
        <taxon>Thermoplasmata</taxon>
        <taxon>Thermoplasmatales</taxon>
        <taxon>Thermoplasmataceae</taxon>
        <taxon>Oxyplasma</taxon>
    </lineage>
</organism>
<reference evidence="1 2" key="1">
    <citation type="submission" date="2023-09" db="EMBL/GenBank/DDBJ databases">
        <authorList>
            <person name="Golyshina O.V."/>
            <person name="Lunev E.A."/>
            <person name="Bargiela R."/>
            <person name="Gaines M.C."/>
            <person name="Daum B."/>
            <person name="Bale N.J."/>
            <person name="Koenen M."/>
            <person name="Sinninghe Damst J.S."/>
            <person name="Yakimov M."/>
            <person name="Golyshin P.N."/>
        </authorList>
    </citation>
    <scope>NUCLEOTIDE SEQUENCE [LARGE SCALE GENOMIC DNA]</scope>
    <source>
        <strain evidence="1 2">M1</strain>
    </source>
</reference>
<proteinExistence type="predicted"/>